<evidence type="ECO:0000313" key="1">
    <source>
        <dbReference type="EMBL" id="VVV01823.1"/>
    </source>
</evidence>
<organism evidence="1 2">
    <name type="scientific">Mesonia oceanica</name>
    <dbReference type="NCBI Taxonomy" id="2687242"/>
    <lineage>
        <taxon>Bacteria</taxon>
        <taxon>Pseudomonadati</taxon>
        <taxon>Bacteroidota</taxon>
        <taxon>Flavobacteriia</taxon>
        <taxon>Flavobacteriales</taxon>
        <taxon>Flavobacteriaceae</taxon>
        <taxon>Mesonia</taxon>
    </lineage>
</organism>
<protein>
    <submittedName>
        <fullName evidence="1">Uncharacterized protein</fullName>
    </submittedName>
</protein>
<gene>
    <name evidence="1" type="ORF">FVB9532_03117</name>
</gene>
<name>A0AC61YDB0_9FLAO</name>
<dbReference type="Proteomes" id="UP000356253">
    <property type="component" value="Unassembled WGS sequence"/>
</dbReference>
<dbReference type="EMBL" id="CABVMM010000013">
    <property type="protein sequence ID" value="VVV01823.1"/>
    <property type="molecule type" value="Genomic_DNA"/>
</dbReference>
<keyword evidence="2" id="KW-1185">Reference proteome</keyword>
<comment type="caution">
    <text evidence="1">The sequence shown here is derived from an EMBL/GenBank/DDBJ whole genome shotgun (WGS) entry which is preliminary data.</text>
</comment>
<proteinExistence type="predicted"/>
<evidence type="ECO:0000313" key="2">
    <source>
        <dbReference type="Proteomes" id="UP000356253"/>
    </source>
</evidence>
<reference evidence="1" key="1">
    <citation type="submission" date="2019-09" db="EMBL/GenBank/DDBJ databases">
        <authorList>
            <person name="Rodrigo-Torres L."/>
            <person name="Arahal R. D."/>
            <person name="Lucena T."/>
        </authorList>
    </citation>
    <scope>NUCLEOTIDE SEQUENCE</scope>
    <source>
        <strain evidence="1">ISS653</strain>
    </source>
</reference>
<accession>A0AC61YDB0</accession>
<sequence>MNQQQLKWIYLVGLSLVWGSSFILIKKGLVGLSPIQLGALRTFLAGIFLLLIGFKSLKKIKKHQWKWIAVSAFLGTFFPAFIFAFAELKVDSAIVSILNSTVPILSIVFGFLLFKIQSTKNQIIGVLIGLLGSVCLIGSGIQLDNQQHLLYSFLPLLATSMYAINVHIIKRYLQEIPALSITVGCFTILMLPATIILIMADFFSPELLSNSAAQTSIGYIAILSVVGTGIAKILFNRLVQISTPVFSTSVTYLIPVVALSWGILDGEKFEFLQLLSAFIILFGVYMSNRKRKIKKPIPKESALE</sequence>